<evidence type="ECO:0000256" key="2">
    <source>
        <dbReference type="PROSITE-ProRule" id="PRU01161"/>
    </source>
</evidence>
<accession>A0ABX8ET50</accession>
<dbReference type="InterPro" id="IPR002641">
    <property type="entry name" value="PNPLA_dom"/>
</dbReference>
<organism evidence="4 5">
    <name type="scientific">Pseudomonas hormoni</name>
    <dbReference type="NCBI Taxonomy" id="3093767"/>
    <lineage>
        <taxon>Bacteria</taxon>
        <taxon>Pseudomonadati</taxon>
        <taxon>Pseudomonadota</taxon>
        <taxon>Gammaproteobacteria</taxon>
        <taxon>Pseudomonadales</taxon>
        <taxon>Pseudomonadaceae</taxon>
        <taxon>Pseudomonas</taxon>
    </lineage>
</organism>
<dbReference type="PANTHER" id="PTHR46394">
    <property type="entry name" value="ANNEXIN"/>
    <property type="match status" value="1"/>
</dbReference>
<dbReference type="PANTHER" id="PTHR46394:SF1">
    <property type="entry name" value="PNPLA DOMAIN-CONTAINING PROTEIN"/>
    <property type="match status" value="1"/>
</dbReference>
<dbReference type="InterPro" id="IPR016035">
    <property type="entry name" value="Acyl_Trfase/lysoPLipase"/>
</dbReference>
<protein>
    <submittedName>
        <fullName evidence="4">Patatin-like phospholipase family protein</fullName>
    </submittedName>
</protein>
<name>A0ABX8ET50_9PSED</name>
<dbReference type="Pfam" id="PF20848">
    <property type="entry name" value="ExoU_mid_dom"/>
    <property type="match status" value="1"/>
</dbReference>
<feature type="short sequence motif" description="GXSXG" evidence="2">
    <location>
        <begin position="116"/>
        <end position="120"/>
    </location>
</feature>
<dbReference type="Pfam" id="PF01734">
    <property type="entry name" value="Patatin"/>
    <property type="match status" value="1"/>
</dbReference>
<dbReference type="InterPro" id="IPR052580">
    <property type="entry name" value="Lipid_Hydrolase"/>
</dbReference>
<evidence type="ECO:0000313" key="5">
    <source>
        <dbReference type="Proteomes" id="UP000681155"/>
    </source>
</evidence>
<evidence type="ECO:0000256" key="1">
    <source>
        <dbReference type="ARBA" id="ARBA00023098"/>
    </source>
</evidence>
<dbReference type="Pfam" id="PF20983">
    <property type="entry name" value="ExoU_C"/>
    <property type="match status" value="1"/>
</dbReference>
<dbReference type="InterPro" id="IPR049154">
    <property type="entry name" value="ExoU_C"/>
</dbReference>
<evidence type="ECO:0000313" key="4">
    <source>
        <dbReference type="EMBL" id="QVW22979.1"/>
    </source>
</evidence>
<feature type="domain" description="PNPLA" evidence="3">
    <location>
        <begin position="83"/>
        <end position="334"/>
    </location>
</feature>
<dbReference type="EMBL" id="CP075566">
    <property type="protein sequence ID" value="QVW22979.1"/>
    <property type="molecule type" value="Genomic_DNA"/>
</dbReference>
<dbReference type="Gene3D" id="3.40.1090.10">
    <property type="entry name" value="Cytosolic phospholipase A2 catalytic domain"/>
    <property type="match status" value="2"/>
</dbReference>
<feature type="short sequence motif" description="DGA/G" evidence="2">
    <location>
        <begin position="321"/>
        <end position="323"/>
    </location>
</feature>
<proteinExistence type="predicted"/>
<keyword evidence="1 2" id="KW-0443">Lipid metabolism</keyword>
<evidence type="ECO:0000259" key="3">
    <source>
        <dbReference type="PROSITE" id="PS51635"/>
    </source>
</evidence>
<keyword evidence="5" id="KW-1185">Reference proteome</keyword>
<dbReference type="RefSeq" id="WP_214379436.1">
    <property type="nucleotide sequence ID" value="NZ_CP075566.1"/>
</dbReference>
<feature type="short sequence motif" description="GXGXXG" evidence="2">
    <location>
        <begin position="87"/>
        <end position="92"/>
    </location>
</feature>
<dbReference type="Proteomes" id="UP000681155">
    <property type="component" value="Chromosome"/>
</dbReference>
<dbReference type="Gene3D" id="1.20.1050.100">
    <property type="match status" value="1"/>
</dbReference>
<keyword evidence="2" id="KW-0378">Hydrolase</keyword>
<keyword evidence="2" id="KW-0442">Lipid degradation</keyword>
<feature type="active site" description="Proton acceptor" evidence="2">
    <location>
        <position position="321"/>
    </location>
</feature>
<dbReference type="InterPro" id="IPR049155">
    <property type="entry name" value="ExoU_mid_dom"/>
</dbReference>
<feature type="active site" description="Nucleophile" evidence="2">
    <location>
        <position position="118"/>
    </location>
</feature>
<reference evidence="4 5" key="1">
    <citation type="submission" date="2021-05" db="EMBL/GenBank/DDBJ databases">
        <title>Complete genome of the cytokinin-producing biocontrol strain Pseudomonas fluorescens G20-18.</title>
        <authorList>
            <person name="Nielsen T.K."/>
            <person name="Mekureyaw M.F."/>
            <person name="Hansen L.H."/>
            <person name="Nicolaisen M.H."/>
            <person name="Roitsch T.G."/>
            <person name="Hennessy R.C."/>
        </authorList>
    </citation>
    <scope>NUCLEOTIDE SEQUENCE [LARGE SCALE GENOMIC DNA]</scope>
    <source>
        <strain evidence="4 5">G20-18</strain>
    </source>
</reference>
<dbReference type="SUPFAM" id="SSF52151">
    <property type="entry name" value="FabD/lysophospholipase-like"/>
    <property type="match status" value="1"/>
</dbReference>
<sequence>MPISVNSHLTSIRPASISSVPPAASPTHSIDHDWGDFITGATRTVQGKCEILAQPPTDRGLSIRRFENGVVEMDLKLPDIERLVLSGGGAKGVAFSGMVKALEESGALGKIRIISGSSAGAISAAFLASGMGHADFDKMSDETNLVSLLDSQSKVLGPIQHASSTLGKGIAKIPGKAGTIGRLLFDLLPRFQSKALPLEALIREKMVESVQSHFNHSLEGLPRPLSRADDALEQIEQNRYVTFDNLAALSEEKPQIKQLHITGTAMFDERPQMVVFNASLTPDLDVARAAHISGSLPVVFQKPTEQQLPFQADGERTAFQDGGIMLNTPVMDLYEPQFPMSAIPESDQLILKFQSGNAGKKNDRGTLSSAMADKFVGVRYSARDAQEANGIKTFASKTVTVPLRTEKGDFTGALQGTVNFSMPLEHKNHLQQKLQLEVGNYLGRRDHKETYTFNSIGGALLALDDPLFEAVALELKNDEGSTAVITFRQQAQQALTDLKNALVDAKATTNDTLTLTTEMRKAMASLDQIGDVPGKIDWLAKKLNHENDPDYIELLQAVKRMDAGATGPKSVVMTEAIKEMGQRDIVTKTENFIREVIYPSLYRSRQPDVNVKLLNQAIVDLREARSDKDYNVVLSRIADRYVSRTALSSSRPSHSTTVDQARAWLIPDR</sequence>
<dbReference type="PROSITE" id="PS51635">
    <property type="entry name" value="PNPLA"/>
    <property type="match status" value="1"/>
</dbReference>
<gene>
    <name evidence="4" type="ORF">KJF94_24520</name>
</gene>